<dbReference type="PANTHER" id="PTHR34702">
    <property type="entry name" value="NA(+)/H(+) ANTIPORTER SUBUNIT F1"/>
    <property type="match status" value="1"/>
</dbReference>
<gene>
    <name evidence="9" type="primary">mnhF</name>
    <name evidence="9" type="ORF">CLIT_20c00760</name>
</gene>
<comment type="subcellular location">
    <subcellularLocation>
        <location evidence="1">Cell membrane</location>
        <topology evidence="1">Multi-pass membrane protein</topology>
    </subcellularLocation>
</comment>
<evidence type="ECO:0000256" key="2">
    <source>
        <dbReference type="ARBA" id="ARBA00009212"/>
    </source>
</evidence>
<evidence type="ECO:0000256" key="8">
    <source>
        <dbReference type="SAM" id="Phobius"/>
    </source>
</evidence>
<dbReference type="GO" id="GO:0005886">
    <property type="term" value="C:plasma membrane"/>
    <property type="evidence" value="ECO:0007669"/>
    <property type="project" value="UniProtKB-SubCell"/>
</dbReference>
<feature type="transmembrane region" description="Helical" evidence="8">
    <location>
        <begin position="58"/>
        <end position="77"/>
    </location>
</feature>
<evidence type="ECO:0000256" key="5">
    <source>
        <dbReference type="ARBA" id="ARBA00022692"/>
    </source>
</evidence>
<dbReference type="RefSeq" id="WP_038267082.1">
    <property type="nucleotide sequence ID" value="NZ_FSRH01000012.1"/>
</dbReference>
<evidence type="ECO:0000256" key="3">
    <source>
        <dbReference type="ARBA" id="ARBA00022448"/>
    </source>
</evidence>
<dbReference type="InterPro" id="IPR007208">
    <property type="entry name" value="MrpF/PhaF-like"/>
</dbReference>
<keyword evidence="10" id="KW-1185">Reference proteome</keyword>
<keyword evidence="5 8" id="KW-0812">Transmembrane</keyword>
<dbReference type="Pfam" id="PF04066">
    <property type="entry name" value="MrpF_PhaF"/>
    <property type="match status" value="1"/>
</dbReference>
<organism evidence="9 10">
    <name type="scientific">Peptoclostridium litorale DSM 5388</name>
    <dbReference type="NCBI Taxonomy" id="1121324"/>
    <lineage>
        <taxon>Bacteria</taxon>
        <taxon>Bacillati</taxon>
        <taxon>Bacillota</taxon>
        <taxon>Clostridia</taxon>
        <taxon>Peptostreptococcales</taxon>
        <taxon>Peptoclostridiaceae</taxon>
        <taxon>Peptoclostridium</taxon>
    </lineage>
</organism>
<dbReference type="OrthoDB" id="9799958at2"/>
<comment type="similarity">
    <text evidence="2">Belongs to the CPA3 antiporters (TC 2.A.63) subunit F family.</text>
</comment>
<evidence type="ECO:0000256" key="6">
    <source>
        <dbReference type="ARBA" id="ARBA00022989"/>
    </source>
</evidence>
<dbReference type="GO" id="GO:0015385">
    <property type="term" value="F:sodium:proton antiporter activity"/>
    <property type="evidence" value="ECO:0007669"/>
    <property type="project" value="TreeGrafter"/>
</dbReference>
<reference evidence="9 10" key="1">
    <citation type="submission" date="2014-03" db="EMBL/GenBank/DDBJ databases">
        <title>Genome sequence of Clostridium litorale W6, DSM 5388.</title>
        <authorList>
            <person name="Poehlein A."/>
            <person name="Jagirdar A."/>
            <person name="Khonsari B."/>
            <person name="Chibani C.M."/>
            <person name="Gutierrez Gutierrez D.A."/>
            <person name="Davydova E."/>
            <person name="Alghaithi H.S."/>
            <person name="Nair K.P."/>
            <person name="Dhamotharan K."/>
            <person name="Chandran L."/>
            <person name="G W."/>
            <person name="Daniel R."/>
        </authorList>
    </citation>
    <scope>NUCLEOTIDE SEQUENCE [LARGE SCALE GENOMIC DNA]</scope>
    <source>
        <strain evidence="9 10">W6</strain>
    </source>
</reference>
<dbReference type="EMBL" id="JJMM01000020">
    <property type="protein sequence ID" value="KDR94431.1"/>
    <property type="molecule type" value="Genomic_DNA"/>
</dbReference>
<sequence>MDTILTIASIALSVTIILCMARASKGPLAVDRLIAVNVIGTKTIVLIALISFILDETYFIDVILVYAMISFIASLGLSELIQKAGGD</sequence>
<dbReference type="Proteomes" id="UP000027946">
    <property type="component" value="Unassembled WGS sequence"/>
</dbReference>
<evidence type="ECO:0000313" key="10">
    <source>
        <dbReference type="Proteomes" id="UP000027946"/>
    </source>
</evidence>
<feature type="transmembrane region" description="Helical" evidence="8">
    <location>
        <begin position="33"/>
        <end position="53"/>
    </location>
</feature>
<protein>
    <submittedName>
        <fullName evidence="9">Multisubunit Na+/H+ antiporter, MnhF subunit MnhF</fullName>
    </submittedName>
</protein>
<comment type="caution">
    <text evidence="9">The sequence shown here is derived from an EMBL/GenBank/DDBJ whole genome shotgun (WGS) entry which is preliminary data.</text>
</comment>
<keyword evidence="6 8" id="KW-1133">Transmembrane helix</keyword>
<evidence type="ECO:0000256" key="1">
    <source>
        <dbReference type="ARBA" id="ARBA00004651"/>
    </source>
</evidence>
<dbReference type="PANTHER" id="PTHR34702:SF1">
    <property type="entry name" value="NA(+)_H(+) ANTIPORTER SUBUNIT F"/>
    <property type="match status" value="1"/>
</dbReference>
<evidence type="ECO:0000256" key="4">
    <source>
        <dbReference type="ARBA" id="ARBA00022475"/>
    </source>
</evidence>
<accession>A0A069RBK2</accession>
<dbReference type="STRING" id="1121324.CLIT_20c00760"/>
<keyword evidence="4" id="KW-1003">Cell membrane</keyword>
<evidence type="ECO:0000313" key="9">
    <source>
        <dbReference type="EMBL" id="KDR94431.1"/>
    </source>
</evidence>
<name>A0A069RBK2_PEPLI</name>
<dbReference type="eggNOG" id="COG2212">
    <property type="taxonomic scope" value="Bacteria"/>
</dbReference>
<keyword evidence="7 8" id="KW-0472">Membrane</keyword>
<dbReference type="AlphaFoldDB" id="A0A069RBK2"/>
<keyword evidence="3" id="KW-0813">Transport</keyword>
<evidence type="ECO:0000256" key="7">
    <source>
        <dbReference type="ARBA" id="ARBA00023136"/>
    </source>
</evidence>
<proteinExistence type="inferred from homology"/>